<dbReference type="Proteomes" id="UP000626210">
    <property type="component" value="Unassembled WGS sequence"/>
</dbReference>
<protein>
    <submittedName>
        <fullName evidence="1">Uncharacterized protein</fullName>
    </submittedName>
</protein>
<evidence type="ECO:0000313" key="2">
    <source>
        <dbReference type="Proteomes" id="UP000626210"/>
    </source>
</evidence>
<gene>
    <name evidence="1" type="ORF">GCM10007320_10660</name>
</gene>
<reference evidence="2" key="1">
    <citation type="journal article" date="2019" name="Int. J. Syst. Evol. Microbiol.">
        <title>The Global Catalogue of Microorganisms (GCM) 10K type strain sequencing project: providing services to taxonomists for standard genome sequencing and annotation.</title>
        <authorList>
            <consortium name="The Broad Institute Genomics Platform"/>
            <consortium name="The Broad Institute Genome Sequencing Center for Infectious Disease"/>
            <person name="Wu L."/>
            <person name="Ma J."/>
        </authorList>
    </citation>
    <scope>NUCLEOTIDE SEQUENCE [LARGE SCALE GENOMIC DNA]</scope>
    <source>
        <strain evidence="2">KCTC 23314</strain>
    </source>
</reference>
<dbReference type="EMBL" id="BMYK01000002">
    <property type="protein sequence ID" value="GHC73752.1"/>
    <property type="molecule type" value="Genomic_DNA"/>
</dbReference>
<accession>A0ABQ3FXH6</accession>
<organism evidence="1 2">
    <name type="scientific">Pseudorhodoferax aquiterrae</name>
    <dbReference type="NCBI Taxonomy" id="747304"/>
    <lineage>
        <taxon>Bacteria</taxon>
        <taxon>Pseudomonadati</taxon>
        <taxon>Pseudomonadota</taxon>
        <taxon>Betaproteobacteria</taxon>
        <taxon>Burkholderiales</taxon>
        <taxon>Comamonadaceae</taxon>
    </lineage>
</organism>
<proteinExistence type="predicted"/>
<keyword evidence="2" id="KW-1185">Reference proteome</keyword>
<comment type="caution">
    <text evidence="1">The sequence shown here is derived from an EMBL/GenBank/DDBJ whole genome shotgun (WGS) entry which is preliminary data.</text>
</comment>
<sequence length="177" mass="19327">METVARASPHEIEALVGRSVDAFFQDEGYWHLFVALRCTDGNSLVFSTEDVGIAKYFEVFPIKVKLEPTVARAWRALDEPRTIQRVTPLFRHEWLEPSNPHPELVGGGPHHVHHAGRGPASPHAVQHVVVQAGVELQCASKSSLVVFASNTAPFNVEVAVSLVEAENALAAFTTTEA</sequence>
<evidence type="ECO:0000313" key="1">
    <source>
        <dbReference type="EMBL" id="GHC73752.1"/>
    </source>
</evidence>
<name>A0ABQ3FXH6_9BURK</name>